<dbReference type="Pfam" id="PF00028">
    <property type="entry name" value="Cadherin"/>
    <property type="match status" value="2"/>
</dbReference>
<dbReference type="InterPro" id="IPR011658">
    <property type="entry name" value="PA14_dom"/>
</dbReference>
<evidence type="ECO:0000313" key="5">
    <source>
        <dbReference type="Proteomes" id="UP001165653"/>
    </source>
</evidence>
<evidence type="ECO:0000256" key="1">
    <source>
        <dbReference type="ARBA" id="ARBA00022729"/>
    </source>
</evidence>
<accession>A0ABT3G2F9</accession>
<comment type="caution">
    <text evidence="4">The sequence shown here is derived from an EMBL/GenBank/DDBJ whole genome shotgun (WGS) entry which is preliminary data.</text>
</comment>
<dbReference type="PROSITE" id="PS50268">
    <property type="entry name" value="CADHERIN_2"/>
    <property type="match status" value="2"/>
</dbReference>
<feature type="domain" description="PA14" evidence="3">
    <location>
        <begin position="1481"/>
        <end position="1639"/>
    </location>
</feature>
<feature type="domain" description="Cadherin" evidence="2">
    <location>
        <begin position="1036"/>
        <end position="1110"/>
    </location>
</feature>
<dbReference type="PANTHER" id="PTHR46769:SF2">
    <property type="entry name" value="FIBROCYSTIN-L ISOFORM 2 PRECURSOR-RELATED"/>
    <property type="match status" value="1"/>
</dbReference>
<gene>
    <name evidence="4" type="ORF">OJ996_10520</name>
</gene>
<reference evidence="4" key="1">
    <citation type="submission" date="2022-10" db="EMBL/GenBank/DDBJ databases">
        <title>Luteolibacter sp. GHJ8, whole genome shotgun sequencing project.</title>
        <authorList>
            <person name="Zhao G."/>
            <person name="Shen L."/>
        </authorList>
    </citation>
    <scope>NUCLEOTIDE SEQUENCE</scope>
    <source>
        <strain evidence="4">GHJ8</strain>
    </source>
</reference>
<feature type="domain" description="PA14" evidence="3">
    <location>
        <begin position="855"/>
        <end position="1011"/>
    </location>
</feature>
<dbReference type="SUPFAM" id="SSF56988">
    <property type="entry name" value="Anthrax protective antigen"/>
    <property type="match status" value="7"/>
</dbReference>
<feature type="domain" description="PA14" evidence="3">
    <location>
        <begin position="1979"/>
        <end position="2135"/>
    </location>
</feature>
<feature type="domain" description="PA14" evidence="3">
    <location>
        <begin position="1647"/>
        <end position="1806"/>
    </location>
</feature>
<name>A0ABT3G2F9_9BACT</name>
<evidence type="ECO:0000259" key="3">
    <source>
        <dbReference type="PROSITE" id="PS51820"/>
    </source>
</evidence>
<dbReference type="InterPro" id="IPR018871">
    <property type="entry name" value="GLEYA_adhesin_domain"/>
</dbReference>
<organism evidence="4 5">
    <name type="scientific">Luteolibacter rhizosphaerae</name>
    <dbReference type="NCBI Taxonomy" id="2989719"/>
    <lineage>
        <taxon>Bacteria</taxon>
        <taxon>Pseudomonadati</taxon>
        <taxon>Verrucomicrobiota</taxon>
        <taxon>Verrucomicrobiia</taxon>
        <taxon>Verrucomicrobiales</taxon>
        <taxon>Verrucomicrobiaceae</taxon>
        <taxon>Luteolibacter</taxon>
    </lineage>
</organism>
<dbReference type="Gene3D" id="2.60.120.1560">
    <property type="match status" value="6"/>
</dbReference>
<dbReference type="Gene3D" id="2.60.120.380">
    <property type="match status" value="1"/>
</dbReference>
<dbReference type="Proteomes" id="UP001165653">
    <property type="component" value="Unassembled WGS sequence"/>
</dbReference>
<feature type="domain" description="PA14" evidence="3">
    <location>
        <begin position="1814"/>
        <end position="1971"/>
    </location>
</feature>
<proteinExistence type="predicted"/>
<evidence type="ECO:0000259" key="2">
    <source>
        <dbReference type="PROSITE" id="PS50268"/>
    </source>
</evidence>
<dbReference type="PANTHER" id="PTHR46769">
    <property type="entry name" value="POLYCYSTIC KIDNEY AND HEPATIC DISEASE 1 (AUTOSOMAL RECESSIVE)-LIKE 1"/>
    <property type="match status" value="1"/>
</dbReference>
<dbReference type="Pfam" id="PF10528">
    <property type="entry name" value="GLEYA"/>
    <property type="match status" value="1"/>
</dbReference>
<dbReference type="InterPro" id="IPR015919">
    <property type="entry name" value="Cadherin-like_sf"/>
</dbReference>
<dbReference type="SUPFAM" id="SSF49313">
    <property type="entry name" value="Cadherin-like"/>
    <property type="match status" value="2"/>
</dbReference>
<dbReference type="Gene3D" id="2.60.40.60">
    <property type="entry name" value="Cadherins"/>
    <property type="match status" value="2"/>
</dbReference>
<protein>
    <submittedName>
        <fullName evidence="4">PA14 domain-containing protein</fullName>
    </submittedName>
</protein>
<dbReference type="SMART" id="SM00112">
    <property type="entry name" value="CA"/>
    <property type="match status" value="2"/>
</dbReference>
<keyword evidence="5" id="KW-1185">Reference proteome</keyword>
<feature type="domain" description="PA14" evidence="3">
    <location>
        <begin position="1110"/>
        <end position="1267"/>
    </location>
</feature>
<dbReference type="InterPro" id="IPR002126">
    <property type="entry name" value="Cadherin-like_dom"/>
</dbReference>
<sequence length="2291" mass="244029">MKNSSKVLLVALLSGAGLSSLSLLPRYEGEMTGQPKAQLTKNRLPGDKGKAVQVTEPELDGVEGEELFQAIGGFEKGQEISLPLPGGGSKVGRLNYVNHYPNGARATGGVLEDGTGTFEIAVEPWGYRGFILQKEERAAYVYSSGAEGQLQVARRPIGEVICEPEPHWEPLAKVEGPDPEKAAIYNGGRTVGIIGEAIPILHSLPRAEAVVYLDFDGEVIEGHSWEGGARIVAPAYNLPASEVTDMWRRVAEDFAPFEVNVTTDLQAYLRAPQGLRIRCITTTNNFASAGGVAFNNTFRESGEPVCWNFYRGNGGAVVISHEVGHTFGLHHDDTTTQGYYGGHGSGAMSWGPIMGAPYSQNICQWSKGDYVNAAQQQDDLLQIGAAVARRVDDHSPYALDATPLVIAAGGAASGNGVIASPDDVDAFTFQTGGGNLNLQFNGAPNSPNLDIEAKLYNAAGTLVATASPANQLSATLTASLASGSYTVTVDGVGNGTWASNGYDDYGSLGEYTISGTVPSPGWKFRVAANALNGTVLGTISPGATGYSIVAGNTGTAFSIQSGTGVLSVANAAALTGTFNLTVNSSAGSLPVQIRVGPLRGAKHEIWTGLGGGDLGGLTGNANYPNSPNLTRHAGSLQGCYQGDNYGQKFSGYLLPAESGNHVFWTTADDFCELWLSTDANPNNKVRVAYNTGNTAADNWTAQGNQQSAPISLVAGQRYYIEFIHRENGGGDHASVAWQTPTQNRRLIGTEYLEYPGTMPNRAPWLTNMTFRVRDDATTGTVVGTLQAGDFEPGSVLSAFTITGGNTGNAFALNASTGVLTVSGALSFATLPKYLLDLRVTDSGGLQRTAQLAVEVEPRAVKRELWTGIGGNDVVNLTSHANFPNSPNATNYQAFFETPTNFADNYGQRLTGYIRAPETGSYTFWVASDDDSELWLSTTTNAANKVRIAYVDGSTGSREWGKFPSQRSANINLVGGQFYYVEVLQKEGVGGDNLAVSWSGPDFGQVILGAPHVTQQFYNHSAPVISDRTVTVFDRETSVTTVTATDWSDPGVTFVYSITGGNADGAFTIDPNTGVITATGAMPLGTRVLTITVTEVGPIPLATTINLTVNVVRPGLKREVWTGLPGGQALSGLTNWLYFPYSPDLTGYTHNFKAPTGYGENYGQRLSGYVIPPETGNYTFWIASDDAGQLSLSSDANPANRKVIGTVNGSVGEEQWTAQGNQQSAVIPLVAGQRYYIEALQKEGNGGDHLAVAWQGPNFGRTVISGNHLEYPDLMRPTLRREVWNTANPVAWTRNPATNLMDWVNTIYAEGFEATGALSGNATETGAGTWGASTGWARNNGVGSKAANGDALALLPFTPAAGKVYTLSLEIDPTNNPGSTDWFSLGFLNQPASNAALYLQSSVFPNYGGPWMLVRANGNTSGNTVQAFSNGTSNPQNSNPVISAVGTYDTIAVVLDTRGTNWISRYYVNGSQRAAHTHTSNPTIQSVGFSGFATAKGNVRNFRLSTNDNPAPGSGDFDGTLMAFKGPIDSAENFSQRLSGFIVPQVTGSYTFWLASDDDGELLISTDESPANLSKIASVNGYVNPEAWDAQPSQQSAARTLVEGRRYYVEVRHRDGSFGDHVAVAWQGPGIARQIVANQYLEHPSAPADRSLLKREVWNGITGNNISDLTGAATYPAAPSVSGTLAANAGLRAATGAGDNYGQRVSGYLVAPDSGRYTFWIASDDGGELWLSTDENPANRVRLAFVSNSVGEMAWDSQASQKSVPVALEAGRRYYIELLHKEGAGGDYLAAAWQGPGFARRVIPNQFLEHPLVIPGKASIRREVWLNLAGEQVTNLTSAPPFVAGTPGARGRLNTFETPENHGDTYGQRLAARLVAPESGVFKFWIAGDDSTELWLSTDSNPANRIRIAYSTGFTNFREWTKFPTQESAGISLVAGNTYHIEALHKEGSSLDHLSVAWQGPSFSRQVLDGRCLDYPGTPPASPALKRELWTGIGGESISDLTNLGTYPNSPNQTLTLDSFAAPFNWGNNYGQKISGYLIAPRSGDYTFWIASDDDGELWLSTTGDPAAKTRIAYADAATGFENWTNNASQTSATITLTAGQRCYIEALQKEGGGDDYLSVAWQGPGFSRQIIRKDFLEYPGLPLGETQGGSPIAPPAVDPGYTFWLNYLGLSGNDRLANADPDLDGIVNSMEFVLGGKPSGPDAISTTLLPQVTLEPAWVNFVFRRADVASTVGAYVQYSTTPGNWVRAENGVGNVQITTVDDGFGAGMDRVTVRIPRTGSRMFVRLNSNMP</sequence>
<evidence type="ECO:0000313" key="4">
    <source>
        <dbReference type="EMBL" id="MCW1914010.1"/>
    </source>
</evidence>
<keyword evidence="1" id="KW-0732">Signal</keyword>
<dbReference type="InterPro" id="IPR052387">
    <property type="entry name" value="Fibrocystin"/>
</dbReference>
<dbReference type="SUPFAM" id="SSF55486">
    <property type="entry name" value="Metalloproteases ('zincins'), catalytic domain"/>
    <property type="match status" value="1"/>
</dbReference>
<dbReference type="RefSeq" id="WP_264513515.1">
    <property type="nucleotide sequence ID" value="NZ_JAPDDR010000005.1"/>
</dbReference>
<dbReference type="EMBL" id="JAPDDR010000005">
    <property type="protein sequence ID" value="MCW1914010.1"/>
    <property type="molecule type" value="Genomic_DNA"/>
</dbReference>
<dbReference type="PROSITE" id="PS51820">
    <property type="entry name" value="PA14"/>
    <property type="match status" value="7"/>
</dbReference>
<dbReference type="CDD" id="cd11304">
    <property type="entry name" value="Cadherin_repeat"/>
    <property type="match status" value="3"/>
</dbReference>
<dbReference type="InterPro" id="IPR024079">
    <property type="entry name" value="MetalloPept_cat_dom_sf"/>
</dbReference>
<dbReference type="SMART" id="SM00758">
    <property type="entry name" value="PA14"/>
    <property type="match status" value="6"/>
</dbReference>
<dbReference type="Gene3D" id="3.40.390.10">
    <property type="entry name" value="Collagenase (Catalytic Domain)"/>
    <property type="match status" value="1"/>
</dbReference>
<feature type="domain" description="PA14" evidence="3">
    <location>
        <begin position="596"/>
        <end position="751"/>
    </location>
</feature>
<feature type="domain" description="Cadherin" evidence="2">
    <location>
        <begin position="764"/>
        <end position="855"/>
    </location>
</feature>
<dbReference type="Pfam" id="PF07691">
    <property type="entry name" value="PA14"/>
    <property type="match status" value="5"/>
</dbReference>
<dbReference type="InterPro" id="IPR037524">
    <property type="entry name" value="PA14/GLEYA"/>
</dbReference>